<dbReference type="OrthoDB" id="4035717at2759"/>
<organism evidence="1 2">
    <name type="scientific">Torulaspora globosa</name>
    <dbReference type="NCBI Taxonomy" id="48254"/>
    <lineage>
        <taxon>Eukaryota</taxon>
        <taxon>Fungi</taxon>
        <taxon>Dikarya</taxon>
        <taxon>Ascomycota</taxon>
        <taxon>Saccharomycotina</taxon>
        <taxon>Saccharomycetes</taxon>
        <taxon>Saccharomycetales</taxon>
        <taxon>Saccharomycetaceae</taxon>
        <taxon>Torulaspora</taxon>
    </lineage>
</organism>
<proteinExistence type="predicted"/>
<sequence length="186" mass="21808">MERVLELERDHVQLHNDLLSALDKLYLLQLGHGTLKDREADNTLTIRRQLQLSLEKSSAILRTIQRMSRLQDHSNNDFNTTEDLLASRLSNLMQQNYELDYKVKELLEREEIANQQLLHERKRYFNLIAKMTETSDKIHKQTTITTPNPIAHTLQDQEKQDIIDQNEQIQELLLALKIHGGYDPLS</sequence>
<dbReference type="EMBL" id="CP059268">
    <property type="protein sequence ID" value="QLQ79033.1"/>
    <property type="molecule type" value="Genomic_DNA"/>
</dbReference>
<evidence type="ECO:0000313" key="2">
    <source>
        <dbReference type="Proteomes" id="UP000510647"/>
    </source>
</evidence>
<gene>
    <name evidence="1" type="ORF">HG537_0B03800</name>
</gene>
<dbReference type="AlphaFoldDB" id="A0A7H9HNZ5"/>
<dbReference type="Proteomes" id="UP000510647">
    <property type="component" value="Chromosome 2"/>
</dbReference>
<evidence type="ECO:0000313" key="1">
    <source>
        <dbReference type="EMBL" id="QLQ79033.1"/>
    </source>
</evidence>
<protein>
    <submittedName>
        <fullName evidence="1">Uncharacterized protein</fullName>
    </submittedName>
</protein>
<dbReference type="InterPro" id="IPR048744">
    <property type="entry name" value="MCM16"/>
</dbReference>
<keyword evidence="2" id="KW-1185">Reference proteome</keyword>
<reference evidence="1 2" key="1">
    <citation type="submission" date="2020-06" db="EMBL/GenBank/DDBJ databases">
        <title>The yeast mating-type switching endonuclease HO is a domesticated member of an unorthodox homing genetic element family.</title>
        <authorList>
            <person name="Coughlan A.Y."/>
            <person name="Lombardi L."/>
            <person name="Braun-Galleani S."/>
            <person name="Martos A.R."/>
            <person name="Galeote V."/>
            <person name="Bigey F."/>
            <person name="Dequin S."/>
            <person name="Byrne K.P."/>
            <person name="Wolfe K.H."/>
        </authorList>
    </citation>
    <scope>NUCLEOTIDE SEQUENCE [LARGE SCALE GENOMIC DNA]</scope>
    <source>
        <strain evidence="1 2">CBS2947</strain>
    </source>
</reference>
<name>A0A7H9HNZ5_9SACH</name>
<accession>A0A7H9HNZ5</accession>
<dbReference type="Pfam" id="PF20993">
    <property type="entry name" value="CENPH"/>
    <property type="match status" value="1"/>
</dbReference>